<dbReference type="InterPro" id="IPR016024">
    <property type="entry name" value="ARM-type_fold"/>
</dbReference>
<evidence type="ECO:0000256" key="2">
    <source>
        <dbReference type="ARBA" id="ARBA00022527"/>
    </source>
</evidence>
<dbReference type="GO" id="GO:0005524">
    <property type="term" value="F:ATP binding"/>
    <property type="evidence" value="ECO:0007669"/>
    <property type="project" value="UniProtKB-KW"/>
</dbReference>
<keyword evidence="6" id="KW-0547">Nucleotide-binding</keyword>
<keyword evidence="5" id="KW-0677">Repeat</keyword>
<dbReference type="FunFam" id="1.25.10.10:FF:000342">
    <property type="entry name" value="Serine/threonine-protein kinase VPS15"/>
    <property type="match status" value="1"/>
</dbReference>
<dbReference type="Gene3D" id="1.25.10.10">
    <property type="entry name" value="Leucine-rich Repeat Variant"/>
    <property type="match status" value="2"/>
</dbReference>
<dbReference type="PROSITE" id="PS00108">
    <property type="entry name" value="PROTEIN_KINASE_ST"/>
    <property type="match status" value="1"/>
</dbReference>
<dbReference type="InterPro" id="IPR036322">
    <property type="entry name" value="WD40_repeat_dom_sf"/>
</dbReference>
<dbReference type="InterPro" id="IPR000719">
    <property type="entry name" value="Prot_kinase_dom"/>
</dbReference>
<dbReference type="OrthoDB" id="242910at2759"/>
<dbReference type="PROSITE" id="PS50294">
    <property type="entry name" value="WD_REPEATS_REGION"/>
    <property type="match status" value="1"/>
</dbReference>
<feature type="region of interest" description="Disordered" evidence="10">
    <location>
        <begin position="902"/>
        <end position="956"/>
    </location>
</feature>
<dbReference type="STRING" id="1160509.A0A3N4IV03"/>
<feature type="compositionally biased region" description="Basic and acidic residues" evidence="10">
    <location>
        <begin position="1476"/>
        <end position="1485"/>
    </location>
</feature>
<dbReference type="SMART" id="SM00220">
    <property type="entry name" value="S_TKc"/>
    <property type="match status" value="1"/>
</dbReference>
<feature type="compositionally biased region" description="Polar residues" evidence="10">
    <location>
        <begin position="942"/>
        <end position="956"/>
    </location>
</feature>
<feature type="region of interest" description="Disordered" evidence="10">
    <location>
        <begin position="1464"/>
        <end position="1502"/>
    </location>
</feature>
<dbReference type="GO" id="GO:0016236">
    <property type="term" value="P:macroautophagy"/>
    <property type="evidence" value="ECO:0007669"/>
    <property type="project" value="InterPro"/>
</dbReference>
<evidence type="ECO:0000256" key="8">
    <source>
        <dbReference type="ARBA" id="ARBA00022840"/>
    </source>
</evidence>
<keyword evidence="2" id="KW-0723">Serine/threonine-protein kinase</keyword>
<evidence type="ECO:0000256" key="5">
    <source>
        <dbReference type="ARBA" id="ARBA00022737"/>
    </source>
</evidence>
<dbReference type="CDD" id="cd13980">
    <property type="entry name" value="STKc_Vps15"/>
    <property type="match status" value="1"/>
</dbReference>
<dbReference type="Pfam" id="PF00069">
    <property type="entry name" value="Pkinase"/>
    <property type="match status" value="1"/>
</dbReference>
<feature type="domain" description="Protein kinase" evidence="11">
    <location>
        <begin position="27"/>
        <end position="305"/>
    </location>
</feature>
<dbReference type="InterPro" id="IPR015943">
    <property type="entry name" value="WD40/YVTN_repeat-like_dom_sf"/>
</dbReference>
<dbReference type="SUPFAM" id="SSF56112">
    <property type="entry name" value="Protein kinase-like (PK-like)"/>
    <property type="match status" value="1"/>
</dbReference>
<dbReference type="GO" id="GO:0006623">
    <property type="term" value="P:protein targeting to vacuole"/>
    <property type="evidence" value="ECO:0007669"/>
    <property type="project" value="TreeGrafter"/>
</dbReference>
<dbReference type="FunFam" id="1.10.510.10:FF:000497">
    <property type="entry name" value="Phosphoinositide 3-kinase regulatory subunit"/>
    <property type="match status" value="1"/>
</dbReference>
<dbReference type="Gene3D" id="2.130.10.10">
    <property type="entry name" value="YVTN repeat-like/Quinoprotein amine dehydrogenase"/>
    <property type="match status" value="2"/>
</dbReference>
<evidence type="ECO:0000256" key="4">
    <source>
        <dbReference type="ARBA" id="ARBA00022679"/>
    </source>
</evidence>
<keyword evidence="13" id="KW-1185">Reference proteome</keyword>
<dbReference type="PANTHER" id="PTHR17583:SF0">
    <property type="entry name" value="PHOSPHOINOSITIDE 3-KINASE REGULATORY SUBUNIT 4"/>
    <property type="match status" value="1"/>
</dbReference>
<dbReference type="Pfam" id="PF00400">
    <property type="entry name" value="WD40"/>
    <property type="match status" value="1"/>
</dbReference>
<dbReference type="PANTHER" id="PTHR17583">
    <property type="entry name" value="PHOSPHOINOSITIDE 3-KINASE REGULATORY SUBUNIT 4"/>
    <property type="match status" value="1"/>
</dbReference>
<feature type="repeat" description="WD" evidence="9">
    <location>
        <begin position="1102"/>
        <end position="1134"/>
    </location>
</feature>
<dbReference type="GO" id="GO:0034271">
    <property type="term" value="C:phosphatidylinositol 3-kinase complex, class III, type I"/>
    <property type="evidence" value="ECO:0007669"/>
    <property type="project" value="TreeGrafter"/>
</dbReference>
<evidence type="ECO:0000313" key="13">
    <source>
        <dbReference type="Proteomes" id="UP000275078"/>
    </source>
</evidence>
<dbReference type="SMART" id="SM00320">
    <property type="entry name" value="WD40"/>
    <property type="match status" value="4"/>
</dbReference>
<dbReference type="InterPro" id="IPR011009">
    <property type="entry name" value="Kinase-like_dom_sf"/>
</dbReference>
<dbReference type="PROSITE" id="PS50082">
    <property type="entry name" value="WD_REPEATS_2"/>
    <property type="match status" value="1"/>
</dbReference>
<protein>
    <recommendedName>
        <fullName evidence="1">non-specific serine/threonine protein kinase</fullName>
        <ecNumber evidence="1">2.7.11.1</ecNumber>
    </recommendedName>
</protein>
<evidence type="ECO:0000313" key="12">
    <source>
        <dbReference type="EMBL" id="RPA88050.1"/>
    </source>
</evidence>
<keyword evidence="8" id="KW-0067">ATP-binding</keyword>
<evidence type="ECO:0000256" key="3">
    <source>
        <dbReference type="ARBA" id="ARBA00022574"/>
    </source>
</evidence>
<dbReference type="Gene3D" id="1.10.510.10">
    <property type="entry name" value="Transferase(Phosphotransferase) domain 1"/>
    <property type="match status" value="1"/>
</dbReference>
<evidence type="ECO:0000256" key="10">
    <source>
        <dbReference type="SAM" id="MobiDB-lite"/>
    </source>
</evidence>
<proteinExistence type="predicted"/>
<dbReference type="EMBL" id="ML119645">
    <property type="protein sequence ID" value="RPA88050.1"/>
    <property type="molecule type" value="Genomic_DNA"/>
</dbReference>
<name>A0A3N4IV03_ASCIM</name>
<dbReference type="EC" id="2.7.11.1" evidence="1"/>
<dbReference type="Pfam" id="PF22956">
    <property type="entry name" value="VPS15-like_hel"/>
    <property type="match status" value="1"/>
</dbReference>
<dbReference type="InterPro" id="IPR008271">
    <property type="entry name" value="Ser/Thr_kinase_AS"/>
</dbReference>
<dbReference type="InterPro" id="IPR055231">
    <property type="entry name" value="2AA_helical"/>
</dbReference>
<keyword evidence="7" id="KW-0418">Kinase</keyword>
<dbReference type="PROSITE" id="PS50011">
    <property type="entry name" value="PROTEIN_KINASE_DOM"/>
    <property type="match status" value="1"/>
</dbReference>
<accession>A0A3N4IV03</accession>
<evidence type="ECO:0000256" key="7">
    <source>
        <dbReference type="ARBA" id="ARBA00022777"/>
    </source>
</evidence>
<dbReference type="GO" id="GO:0071561">
    <property type="term" value="C:nucleus-vacuole junction"/>
    <property type="evidence" value="ECO:0007669"/>
    <property type="project" value="TreeGrafter"/>
</dbReference>
<dbReference type="GO" id="GO:0004674">
    <property type="term" value="F:protein serine/threonine kinase activity"/>
    <property type="evidence" value="ECO:0007669"/>
    <property type="project" value="UniProtKB-KW"/>
</dbReference>
<evidence type="ECO:0000256" key="1">
    <source>
        <dbReference type="ARBA" id="ARBA00012513"/>
    </source>
</evidence>
<dbReference type="InterPro" id="IPR011989">
    <property type="entry name" value="ARM-like"/>
</dbReference>
<dbReference type="GO" id="GO:0005770">
    <property type="term" value="C:late endosome"/>
    <property type="evidence" value="ECO:0007669"/>
    <property type="project" value="TreeGrafter"/>
</dbReference>
<evidence type="ECO:0000256" key="6">
    <source>
        <dbReference type="ARBA" id="ARBA00022741"/>
    </source>
</evidence>
<dbReference type="InterPro" id="IPR001680">
    <property type="entry name" value="WD40_rpt"/>
</dbReference>
<dbReference type="GO" id="GO:0034272">
    <property type="term" value="C:phosphatidylinositol 3-kinase complex, class III, type II"/>
    <property type="evidence" value="ECO:0007669"/>
    <property type="project" value="TreeGrafter"/>
</dbReference>
<evidence type="ECO:0000256" key="9">
    <source>
        <dbReference type="PROSITE-ProRule" id="PRU00221"/>
    </source>
</evidence>
<dbReference type="GO" id="GO:0045324">
    <property type="term" value="P:late endosome to vacuole transport"/>
    <property type="evidence" value="ECO:0007669"/>
    <property type="project" value="InterPro"/>
</dbReference>
<dbReference type="InterPro" id="IPR045162">
    <property type="entry name" value="Vps15-like"/>
</dbReference>
<reference evidence="12 13" key="1">
    <citation type="journal article" date="2018" name="Nat. Ecol. Evol.">
        <title>Pezizomycetes genomes reveal the molecular basis of ectomycorrhizal truffle lifestyle.</title>
        <authorList>
            <person name="Murat C."/>
            <person name="Payen T."/>
            <person name="Noel B."/>
            <person name="Kuo A."/>
            <person name="Morin E."/>
            <person name="Chen J."/>
            <person name="Kohler A."/>
            <person name="Krizsan K."/>
            <person name="Balestrini R."/>
            <person name="Da Silva C."/>
            <person name="Montanini B."/>
            <person name="Hainaut M."/>
            <person name="Levati E."/>
            <person name="Barry K.W."/>
            <person name="Belfiori B."/>
            <person name="Cichocki N."/>
            <person name="Clum A."/>
            <person name="Dockter R.B."/>
            <person name="Fauchery L."/>
            <person name="Guy J."/>
            <person name="Iotti M."/>
            <person name="Le Tacon F."/>
            <person name="Lindquist E.A."/>
            <person name="Lipzen A."/>
            <person name="Malagnac F."/>
            <person name="Mello A."/>
            <person name="Molinier V."/>
            <person name="Miyauchi S."/>
            <person name="Poulain J."/>
            <person name="Riccioni C."/>
            <person name="Rubini A."/>
            <person name="Sitrit Y."/>
            <person name="Splivallo R."/>
            <person name="Traeger S."/>
            <person name="Wang M."/>
            <person name="Zifcakova L."/>
            <person name="Wipf D."/>
            <person name="Zambonelli A."/>
            <person name="Paolocci F."/>
            <person name="Nowrousian M."/>
            <person name="Ottonello S."/>
            <person name="Baldrian P."/>
            <person name="Spatafora J.W."/>
            <person name="Henrissat B."/>
            <person name="Nagy L.G."/>
            <person name="Aury J.M."/>
            <person name="Wincker P."/>
            <person name="Grigoriev I.V."/>
            <person name="Bonfante P."/>
            <person name="Martin F.M."/>
        </authorList>
    </citation>
    <scope>NUCLEOTIDE SEQUENCE [LARGE SCALE GENOMIC DNA]</scope>
    <source>
        <strain evidence="12 13">RN42</strain>
    </source>
</reference>
<sequence>MGQAYSTALTERNVATTTIDDAELSDLSYERSLGTSRFLKTVRARSAYGPVVVKVFVKPISDDLVPKLVKRSLEEMALVSAIPNALPYHKIINTPTAVYIVRQYLASSLYDRISTRPFLEEIEKRWITYQLLCGVRECHAQGVYHGDIKTENVFVTTWNWIYLSDFSSFKPTFLPADNPSDFSFFFDTSSRRVCYVAPERFLEPGQKPGDGLNARMDIFSLGCVIAELFIEAPLFTLSQMLKFRKGEYDPTHTILDKIEDADIRSLVQHMININPEERFSAEQYLNRWRRKAFPEYFYTFLHQYVGLITDPRSGRYTSPVGFSRAGEADERIERIFYDFDKISFFLGYDNSTLEEGKERHVGGTLLPLNLDIPNYHRQSPAVQRRKVVEYDGTLIFLALVVSSLRNTARSTARIRGCDLLLAFAERIPDEAKLDRVLPYLISFLADTCVLVQVAAIRSIAQLLELVEEVSQINLRVFSEYILPKLSSLPTNKSPLVKATYAACLSSLADSAARLLDMAQATKANTLVIEPDAEDPGAFALPYESLFDESRSYLVEFFKDHAKELLTDSDPSVRRAFLESVPRLCVFFGNQKANDVILSHLNTYLNDKDWQLRSAFFDTIISVATYVGGTSLEDFIMPLMIQSLTDPEEKVVEKVVQSLAAMAGLGLFQRPKLWELVDIVARFTMHPNLWIREAAVAFIVSCTKYLQAADIHCILKPLIRPFLRCDVVQVTEISLLESLKDPLSRNVFDMAVTWATKTEKGIFWKSALEYRAFSFSTGAEAHSRLAGKETFGTTGRIPKNEEDEQWMSKLRALQMRNEDEWKLFALGDYIWKMAKTKARWKNDSSTTHLNTVISLQDLGVQRQMIFFDEKKGVVDPDEVIAGAEPKRGMSLAEQLLDASKTIDNPLRKSGSRTTLNMGSRAMSPVGSEGRAPKQGIAIPSPSGLRTPTIHVQGSSGESSILETAMAEERLLRTKTAAIPHKSSIVSLIGRGGDGKAAAETGTVSTLAFGRLEQPPTTRDEDARREVEIMQPQDFKYRAAHSYEGSDPHVLKLLDNLFVENYPTDIIEFGPQIVPLTKRQPIKRCGSKSGGGSWRPEGNFVAQFGEHSGAINRVVVAPDHAFFVTASDDGTVKVWDSNRLEKNVATRARQTFKHGVGVKVKAICFIENTHCFVSAASDGTIHVVRVDYTPKSNAETGAKYGKLRKLRSYSLPQGESAMWMEHFRHDNASTLLLVTSTSRILALDLRTMTLLYALHNPVHHGTPTTFVLDKKRAWLLLGTTHGVLDLWDLRFRLRLKAWGLPGASPIHRLTLHPSRGRGKWVLVAGGTGPAEVTAWDIEKAACREVYKAAGSSGKDSGKGYDAWKVDEEGGEGMLGRFATTPSHLIEPNPSASADRGVRALAASIDAAEDGKAATGFMVTAGADRIVRFWNLNNVEGSCVVNGLESAAPRPTYTAGTYTGTITLCTERMPKPPAAGSGKKGEMRRVESTRAGSAAKRGRPPRSTVISQEQQDLLKCHLDSVLDVAVLEVPYGMVVSVDRSGVVFVFQ</sequence>
<keyword evidence="3 9" id="KW-0853">WD repeat</keyword>
<dbReference type="Proteomes" id="UP000275078">
    <property type="component" value="Unassembled WGS sequence"/>
</dbReference>
<evidence type="ECO:0000259" key="11">
    <source>
        <dbReference type="PROSITE" id="PS50011"/>
    </source>
</evidence>
<dbReference type="SUPFAM" id="SSF50978">
    <property type="entry name" value="WD40 repeat-like"/>
    <property type="match status" value="1"/>
</dbReference>
<dbReference type="SUPFAM" id="SSF48371">
    <property type="entry name" value="ARM repeat"/>
    <property type="match status" value="1"/>
</dbReference>
<keyword evidence="4" id="KW-0808">Transferase</keyword>
<gene>
    <name evidence="12" type="ORF">BJ508DRAFT_409959</name>
</gene>
<organism evidence="12 13">
    <name type="scientific">Ascobolus immersus RN42</name>
    <dbReference type="NCBI Taxonomy" id="1160509"/>
    <lineage>
        <taxon>Eukaryota</taxon>
        <taxon>Fungi</taxon>
        <taxon>Dikarya</taxon>
        <taxon>Ascomycota</taxon>
        <taxon>Pezizomycotina</taxon>
        <taxon>Pezizomycetes</taxon>
        <taxon>Pezizales</taxon>
        <taxon>Ascobolaceae</taxon>
        <taxon>Ascobolus</taxon>
    </lineage>
</organism>